<dbReference type="GO" id="GO:0016787">
    <property type="term" value="F:hydrolase activity"/>
    <property type="evidence" value="ECO:0007669"/>
    <property type="project" value="UniProtKB-KW"/>
</dbReference>
<dbReference type="EMBL" id="SSMD01000005">
    <property type="protein sequence ID" value="THD73291.1"/>
    <property type="molecule type" value="Genomic_DNA"/>
</dbReference>
<dbReference type="OrthoDB" id="9788260at2"/>
<dbReference type="AlphaFoldDB" id="A0A4S3M8A5"/>
<comment type="caution">
    <text evidence="2">The sequence shown here is derived from an EMBL/GenBank/DDBJ whole genome shotgun (WGS) entry which is preliminary data.</text>
</comment>
<organism evidence="2 3">
    <name type="scientific">Thalassobius vesicularis</name>
    <dbReference type="NCBI Taxonomy" id="1294297"/>
    <lineage>
        <taxon>Bacteria</taxon>
        <taxon>Pseudomonadati</taxon>
        <taxon>Pseudomonadota</taxon>
        <taxon>Alphaproteobacteria</taxon>
        <taxon>Rhodobacterales</taxon>
        <taxon>Roseobacteraceae</taxon>
        <taxon>Thalassovita</taxon>
    </lineage>
</organism>
<protein>
    <submittedName>
        <fullName evidence="2">Alpha/beta hydrolase</fullName>
    </submittedName>
</protein>
<evidence type="ECO:0000313" key="2">
    <source>
        <dbReference type="EMBL" id="THD73291.1"/>
    </source>
</evidence>
<dbReference type="InterPro" id="IPR029058">
    <property type="entry name" value="AB_hydrolase_fold"/>
</dbReference>
<dbReference type="Gene3D" id="3.40.50.1820">
    <property type="entry name" value="alpha/beta hydrolase"/>
    <property type="match status" value="1"/>
</dbReference>
<name>A0A4S3M8A5_9RHOB</name>
<dbReference type="Pfam" id="PF12146">
    <property type="entry name" value="Hydrolase_4"/>
    <property type="match status" value="1"/>
</dbReference>
<gene>
    <name evidence="2" type="ORF">E7681_11365</name>
</gene>
<dbReference type="InterPro" id="IPR051044">
    <property type="entry name" value="MAG_DAG_Lipase"/>
</dbReference>
<accession>A0A4S3M8A5</accession>
<dbReference type="InterPro" id="IPR022742">
    <property type="entry name" value="Hydrolase_4"/>
</dbReference>
<dbReference type="RefSeq" id="WP_136339420.1">
    <property type="nucleotide sequence ID" value="NZ_SSMD01000005.1"/>
</dbReference>
<dbReference type="PANTHER" id="PTHR11614">
    <property type="entry name" value="PHOSPHOLIPASE-RELATED"/>
    <property type="match status" value="1"/>
</dbReference>
<keyword evidence="3" id="KW-1185">Reference proteome</keyword>
<sequence>MQQAPFLSEICETAPDGRAYWLDTADGPRIRAVLWPAENARGTVLMFPGRTEYAEKYAQTAADFAKEGYATFAIDWRGQGLAERLLDNPKIGHVGVFSDYQRDVAALIAAAEHLELPKPWYLIAHSMGGAIGLRALMEGLPVNASVFTGPMWGIILNAAARPAAWAITWASRKLGTSNGLAPGTRQDAYVLTEPFADNTLTTDPDMFEMMRQHLLTHPELSLGGPSLNWLHEALKETLELSRQPSPAVPCITFVGTNERIVDPRRIQSRMACWPDGQLVEIDGAEHEVLMETPAIRASVIRQCVDLFEAHCDRDEQTAPVAC</sequence>
<reference evidence="2 3" key="1">
    <citation type="submission" date="2019-04" db="EMBL/GenBank/DDBJ databases">
        <title>Draft genome sequence of Youngimonas vesicularis.</title>
        <authorList>
            <person name="Hameed A."/>
        </authorList>
    </citation>
    <scope>NUCLEOTIDE SEQUENCE [LARGE SCALE GENOMIC DNA]</scope>
    <source>
        <strain evidence="2 3">CC-AMW-E</strain>
    </source>
</reference>
<evidence type="ECO:0000259" key="1">
    <source>
        <dbReference type="Pfam" id="PF12146"/>
    </source>
</evidence>
<feature type="domain" description="Serine aminopeptidase S33" evidence="1">
    <location>
        <begin position="39"/>
        <end position="292"/>
    </location>
</feature>
<proteinExistence type="predicted"/>
<dbReference type="Proteomes" id="UP000306113">
    <property type="component" value="Unassembled WGS sequence"/>
</dbReference>
<evidence type="ECO:0000313" key="3">
    <source>
        <dbReference type="Proteomes" id="UP000306113"/>
    </source>
</evidence>
<dbReference type="SUPFAM" id="SSF53474">
    <property type="entry name" value="alpha/beta-Hydrolases"/>
    <property type="match status" value="1"/>
</dbReference>
<keyword evidence="2" id="KW-0378">Hydrolase</keyword>